<protein>
    <submittedName>
        <fullName evidence="2">Uncharacterized protein</fullName>
    </submittedName>
</protein>
<reference evidence="2" key="1">
    <citation type="submission" date="2014-09" db="EMBL/GenBank/DDBJ databases">
        <authorList>
            <person name="Magalhaes I.L.F."/>
            <person name="Oliveira U."/>
            <person name="Santos F.R."/>
            <person name="Vidigal T.H.D.A."/>
            <person name="Brescovit A.D."/>
            <person name="Santos A.J."/>
        </authorList>
    </citation>
    <scope>NUCLEOTIDE SEQUENCE</scope>
    <source>
        <tissue evidence="2">Shoot tissue taken approximately 20 cm above the soil surface</tissue>
    </source>
</reference>
<organism evidence="2">
    <name type="scientific">Arundo donax</name>
    <name type="common">Giant reed</name>
    <name type="synonym">Donax arundinaceus</name>
    <dbReference type="NCBI Taxonomy" id="35708"/>
    <lineage>
        <taxon>Eukaryota</taxon>
        <taxon>Viridiplantae</taxon>
        <taxon>Streptophyta</taxon>
        <taxon>Embryophyta</taxon>
        <taxon>Tracheophyta</taxon>
        <taxon>Spermatophyta</taxon>
        <taxon>Magnoliopsida</taxon>
        <taxon>Liliopsida</taxon>
        <taxon>Poales</taxon>
        <taxon>Poaceae</taxon>
        <taxon>PACMAD clade</taxon>
        <taxon>Arundinoideae</taxon>
        <taxon>Arundineae</taxon>
        <taxon>Arundo</taxon>
    </lineage>
</organism>
<dbReference type="AlphaFoldDB" id="A0A0A9D6Y7"/>
<feature type="region of interest" description="Disordered" evidence="1">
    <location>
        <begin position="1"/>
        <end position="55"/>
    </location>
</feature>
<name>A0A0A9D6Y7_ARUDO</name>
<reference evidence="2" key="2">
    <citation type="journal article" date="2015" name="Data Brief">
        <title>Shoot transcriptome of the giant reed, Arundo donax.</title>
        <authorList>
            <person name="Barrero R.A."/>
            <person name="Guerrero F.D."/>
            <person name="Moolhuijzen P."/>
            <person name="Goolsby J.A."/>
            <person name="Tidwell J."/>
            <person name="Bellgard S.E."/>
            <person name="Bellgard M.I."/>
        </authorList>
    </citation>
    <scope>NUCLEOTIDE SEQUENCE</scope>
    <source>
        <tissue evidence="2">Shoot tissue taken approximately 20 cm above the soil surface</tissue>
    </source>
</reference>
<evidence type="ECO:0000256" key="1">
    <source>
        <dbReference type="SAM" id="MobiDB-lite"/>
    </source>
</evidence>
<feature type="compositionally biased region" description="Polar residues" evidence="1">
    <location>
        <begin position="16"/>
        <end position="55"/>
    </location>
</feature>
<accession>A0A0A9D6Y7</accession>
<dbReference type="EMBL" id="GBRH01213531">
    <property type="protein sequence ID" value="JAD84364.1"/>
    <property type="molecule type" value="Transcribed_RNA"/>
</dbReference>
<evidence type="ECO:0000313" key="2">
    <source>
        <dbReference type="EMBL" id="JAD84364.1"/>
    </source>
</evidence>
<sequence length="108" mass="12324">MTRSMTRAQAEHKQQPHGNQPGPSGWHQSYSQEFEGSHWSSASNSQWEQHATSGVRTTSSEVYLPMLVHAAPSCSHENRDSVILDMTSTTFRNKWVISRFKQGRHKEL</sequence>
<proteinExistence type="predicted"/>